<reference evidence="2" key="2">
    <citation type="submission" date="2021-04" db="EMBL/GenBank/DDBJ databases">
        <authorList>
            <person name="Gilroy R."/>
        </authorList>
    </citation>
    <scope>NUCLEOTIDE SEQUENCE</scope>
    <source>
        <strain evidence="2">ChiHcolR34-3080</strain>
    </source>
</reference>
<name>A0A9D1TW55_9FIRM</name>
<evidence type="ECO:0000313" key="2">
    <source>
        <dbReference type="EMBL" id="HIW09033.1"/>
    </source>
</evidence>
<comment type="caution">
    <text evidence="2">The sequence shown here is derived from an EMBL/GenBank/DDBJ whole genome shotgun (WGS) entry which is preliminary data.</text>
</comment>
<dbReference type="AlphaFoldDB" id="A0A9D1TW55"/>
<proteinExistence type="predicted"/>
<feature type="chain" id="PRO_5039489532" evidence="1">
    <location>
        <begin position="25"/>
        <end position="122"/>
    </location>
</feature>
<gene>
    <name evidence="2" type="ORF">H9890_06520</name>
</gene>
<accession>A0A9D1TW55</accession>
<dbReference type="Proteomes" id="UP000823933">
    <property type="component" value="Unassembled WGS sequence"/>
</dbReference>
<evidence type="ECO:0000313" key="3">
    <source>
        <dbReference type="Proteomes" id="UP000823933"/>
    </source>
</evidence>
<sequence>MKQLTAALLTAALALTMTACRAQAAGARQGMGSYCVDNDHDGICDYIGSSCHTDRNADGVCDYCGAVCETGCVYDHQCGQYYLDLDGDGVCDHYQDGHGCGAGHGSGCHSGGHGGHHRGGHC</sequence>
<keyword evidence="1" id="KW-0732">Signal</keyword>
<evidence type="ECO:0000256" key="1">
    <source>
        <dbReference type="SAM" id="SignalP"/>
    </source>
</evidence>
<feature type="signal peptide" evidence="1">
    <location>
        <begin position="1"/>
        <end position="24"/>
    </location>
</feature>
<protein>
    <submittedName>
        <fullName evidence="2">Uncharacterized protein</fullName>
    </submittedName>
</protein>
<organism evidence="2 3">
    <name type="scientific">Candidatus Faecalibacterium intestinigallinarum</name>
    <dbReference type="NCBI Taxonomy" id="2838581"/>
    <lineage>
        <taxon>Bacteria</taxon>
        <taxon>Bacillati</taxon>
        <taxon>Bacillota</taxon>
        <taxon>Clostridia</taxon>
        <taxon>Eubacteriales</taxon>
        <taxon>Oscillospiraceae</taxon>
        <taxon>Faecalibacterium</taxon>
    </lineage>
</organism>
<reference evidence="2" key="1">
    <citation type="journal article" date="2021" name="PeerJ">
        <title>Extensive microbial diversity within the chicken gut microbiome revealed by metagenomics and culture.</title>
        <authorList>
            <person name="Gilroy R."/>
            <person name="Ravi A."/>
            <person name="Getino M."/>
            <person name="Pursley I."/>
            <person name="Horton D.L."/>
            <person name="Alikhan N.F."/>
            <person name="Baker D."/>
            <person name="Gharbi K."/>
            <person name="Hall N."/>
            <person name="Watson M."/>
            <person name="Adriaenssens E.M."/>
            <person name="Foster-Nyarko E."/>
            <person name="Jarju S."/>
            <person name="Secka A."/>
            <person name="Antonio M."/>
            <person name="Oren A."/>
            <person name="Chaudhuri R.R."/>
            <person name="La Ragione R."/>
            <person name="Hildebrand F."/>
            <person name="Pallen M.J."/>
        </authorList>
    </citation>
    <scope>NUCLEOTIDE SEQUENCE</scope>
    <source>
        <strain evidence="2">ChiHcolR34-3080</strain>
    </source>
</reference>
<dbReference type="EMBL" id="DXHQ01000078">
    <property type="protein sequence ID" value="HIW09033.1"/>
    <property type="molecule type" value="Genomic_DNA"/>
</dbReference>
<dbReference type="PROSITE" id="PS51257">
    <property type="entry name" value="PROKAR_LIPOPROTEIN"/>
    <property type="match status" value="1"/>
</dbReference>